<sequence>MSAKRHVMEFHADPWRALRARTTDGTPGAPEAPLGPLDVDPDTKPGYLGGKAEGEATLQARAERLSELQELLYANGVAGTPDENGRERSLLLLVQAMDTAGKGGIMRHVIGAMDPQGVEDAAFKAPTEEEKQQHFLWRIRPHVPQSGYVGVWDRSHYEDVLIHRVRGLASMEEIEQRYADIRAFEQELVAGGTRIIKVMLHLSKDEQKERLAERLERPDKFWKYSPTDVDERAYWDEYMEAYRAAIAETDTDDAPWFIVPANRKWYSRIAVQELMIRVLEGMGLDWPPAEFDVAAEQKRLASS</sequence>
<evidence type="ECO:0000256" key="1">
    <source>
        <dbReference type="SAM" id="MobiDB-lite"/>
    </source>
</evidence>
<dbReference type="Gene3D" id="3.40.50.300">
    <property type="entry name" value="P-loop containing nucleotide triphosphate hydrolases"/>
    <property type="match status" value="1"/>
</dbReference>
<dbReference type="GO" id="GO:0006797">
    <property type="term" value="P:polyphosphate metabolic process"/>
    <property type="evidence" value="ECO:0007669"/>
    <property type="project" value="InterPro"/>
</dbReference>
<dbReference type="AlphaFoldDB" id="A0A3D9LCQ3"/>
<gene>
    <name evidence="3" type="ORF">C8E99_1463</name>
</gene>
<dbReference type="EMBL" id="QREH01000001">
    <property type="protein sequence ID" value="REE03650.1"/>
    <property type="molecule type" value="Genomic_DNA"/>
</dbReference>
<dbReference type="PANTHER" id="PTHR34383:SF3">
    <property type="entry name" value="POLYPHOSPHATE:AMP PHOSPHOTRANSFERASE"/>
    <property type="match status" value="1"/>
</dbReference>
<keyword evidence="4" id="KW-1185">Reference proteome</keyword>
<dbReference type="InterPro" id="IPR022488">
    <property type="entry name" value="PPK2-related"/>
</dbReference>
<feature type="region of interest" description="Disordered" evidence="1">
    <location>
        <begin position="18"/>
        <end position="41"/>
    </location>
</feature>
<evidence type="ECO:0000259" key="2">
    <source>
        <dbReference type="Pfam" id="PF03976"/>
    </source>
</evidence>
<accession>A0A3D9LCQ3</accession>
<dbReference type="GO" id="GO:0016776">
    <property type="term" value="F:phosphotransferase activity, phosphate group as acceptor"/>
    <property type="evidence" value="ECO:0007669"/>
    <property type="project" value="InterPro"/>
</dbReference>
<dbReference type="PANTHER" id="PTHR34383">
    <property type="entry name" value="POLYPHOSPHATE:AMP PHOSPHOTRANSFERASE-RELATED"/>
    <property type="match status" value="1"/>
</dbReference>
<feature type="domain" description="Polyphosphate kinase-2-related" evidence="2">
    <location>
        <begin position="86"/>
        <end position="280"/>
    </location>
</feature>
<organism evidence="3 4">
    <name type="scientific">Citricoccus muralis</name>
    <dbReference type="NCBI Taxonomy" id="169134"/>
    <lineage>
        <taxon>Bacteria</taxon>
        <taxon>Bacillati</taxon>
        <taxon>Actinomycetota</taxon>
        <taxon>Actinomycetes</taxon>
        <taxon>Micrococcales</taxon>
        <taxon>Micrococcaceae</taxon>
        <taxon>Citricoccus</taxon>
    </lineage>
</organism>
<proteinExistence type="predicted"/>
<dbReference type="InterPro" id="IPR022300">
    <property type="entry name" value="PPK2-rel_1"/>
</dbReference>
<name>A0A3D9LCQ3_9MICC</name>
<evidence type="ECO:0000313" key="3">
    <source>
        <dbReference type="EMBL" id="REE03650.1"/>
    </source>
</evidence>
<keyword evidence="3" id="KW-0808">Transferase</keyword>
<dbReference type="Pfam" id="PF03976">
    <property type="entry name" value="PPK2"/>
    <property type="match status" value="1"/>
</dbReference>
<comment type="caution">
    <text evidence="3">The sequence shown here is derived from an EMBL/GenBank/DDBJ whole genome shotgun (WGS) entry which is preliminary data.</text>
</comment>
<dbReference type="Proteomes" id="UP000256727">
    <property type="component" value="Unassembled WGS sequence"/>
</dbReference>
<dbReference type="InterPro" id="IPR027417">
    <property type="entry name" value="P-loop_NTPase"/>
</dbReference>
<dbReference type="SUPFAM" id="SSF52540">
    <property type="entry name" value="P-loop containing nucleoside triphosphate hydrolases"/>
    <property type="match status" value="1"/>
</dbReference>
<evidence type="ECO:0000313" key="4">
    <source>
        <dbReference type="Proteomes" id="UP000256727"/>
    </source>
</evidence>
<dbReference type="NCBIfam" id="TIGR03709">
    <property type="entry name" value="PPK2_rel_1"/>
    <property type="match status" value="1"/>
</dbReference>
<reference evidence="3 4" key="1">
    <citation type="submission" date="2018-07" db="EMBL/GenBank/DDBJ databases">
        <title>Sequencing the genomes of 1000 actinobacteria strains.</title>
        <authorList>
            <person name="Klenk H.-P."/>
        </authorList>
    </citation>
    <scope>NUCLEOTIDE SEQUENCE [LARGE SCALE GENOMIC DNA]</scope>
    <source>
        <strain evidence="3 4">DSM 14442</strain>
    </source>
</reference>
<protein>
    <submittedName>
        <fullName evidence="3">PPK2 family polyphosphate:nucleotide phosphotransferase</fullName>
    </submittedName>
</protein>